<gene>
    <name evidence="3" type="primary">rimP</name>
    <name evidence="6" type="ORF">Cyrtocomes_00306</name>
</gene>
<dbReference type="SUPFAM" id="SSF74942">
    <property type="entry name" value="YhbC-like, C-terminal domain"/>
    <property type="match status" value="1"/>
</dbReference>
<dbReference type="InterPro" id="IPR035956">
    <property type="entry name" value="RimP_N_sf"/>
</dbReference>
<feature type="domain" description="Ribosome maturation factor RimP N-terminal" evidence="4">
    <location>
        <begin position="16"/>
        <end position="89"/>
    </location>
</feature>
<organism evidence="6 7">
    <name type="scientific">Candidatus Cyrtobacter comes</name>
    <dbReference type="NCBI Taxonomy" id="675776"/>
    <lineage>
        <taxon>Bacteria</taxon>
        <taxon>Pseudomonadati</taxon>
        <taxon>Pseudomonadota</taxon>
        <taxon>Alphaproteobacteria</taxon>
        <taxon>Rickettsiales</taxon>
        <taxon>Candidatus Midichloriaceae</taxon>
        <taxon>Candidatus Cyrtobacter</taxon>
    </lineage>
</organism>
<dbReference type="Proteomes" id="UP001293791">
    <property type="component" value="Unassembled WGS sequence"/>
</dbReference>
<dbReference type="Gene3D" id="3.30.300.70">
    <property type="entry name" value="RimP-like superfamily, N-terminal"/>
    <property type="match status" value="1"/>
</dbReference>
<dbReference type="InterPro" id="IPR036847">
    <property type="entry name" value="RimP_C_sf"/>
</dbReference>
<dbReference type="HAMAP" id="MF_01077">
    <property type="entry name" value="RimP"/>
    <property type="match status" value="1"/>
</dbReference>
<keyword evidence="2 3" id="KW-0690">Ribosome biogenesis</keyword>
<accession>A0ABU5L733</accession>
<keyword evidence="7" id="KW-1185">Reference proteome</keyword>
<evidence type="ECO:0000256" key="2">
    <source>
        <dbReference type="ARBA" id="ARBA00022517"/>
    </source>
</evidence>
<dbReference type="InterPro" id="IPR003728">
    <property type="entry name" value="Ribosome_maturation_RimP"/>
</dbReference>
<keyword evidence="1 3" id="KW-0963">Cytoplasm</keyword>
<dbReference type="InterPro" id="IPR028998">
    <property type="entry name" value="RimP_C"/>
</dbReference>
<comment type="subcellular location">
    <subcellularLocation>
        <location evidence="3">Cytoplasm</location>
    </subcellularLocation>
</comment>
<dbReference type="RefSeq" id="WP_322497440.1">
    <property type="nucleotide sequence ID" value="NZ_JARGYT010000011.1"/>
</dbReference>
<evidence type="ECO:0000313" key="6">
    <source>
        <dbReference type="EMBL" id="MDZ5761942.1"/>
    </source>
</evidence>
<dbReference type="Pfam" id="PF17384">
    <property type="entry name" value="DUF150_C"/>
    <property type="match status" value="1"/>
</dbReference>
<evidence type="ECO:0000313" key="7">
    <source>
        <dbReference type="Proteomes" id="UP001293791"/>
    </source>
</evidence>
<dbReference type="PANTHER" id="PTHR33867">
    <property type="entry name" value="RIBOSOME MATURATION FACTOR RIMP"/>
    <property type="match status" value="1"/>
</dbReference>
<name>A0ABU5L733_9RICK</name>
<comment type="function">
    <text evidence="3">Required for maturation of 30S ribosomal subunits.</text>
</comment>
<proteinExistence type="inferred from homology"/>
<dbReference type="PANTHER" id="PTHR33867:SF1">
    <property type="entry name" value="RIBOSOME MATURATION FACTOR RIMP"/>
    <property type="match status" value="1"/>
</dbReference>
<dbReference type="InterPro" id="IPR028989">
    <property type="entry name" value="RimP_N"/>
</dbReference>
<protein>
    <recommendedName>
        <fullName evidence="3">Ribosome maturation factor RimP</fullName>
    </recommendedName>
</protein>
<reference evidence="6 7" key="1">
    <citation type="submission" date="2023-02" db="EMBL/GenBank/DDBJ databases">
        <title>Host association and intracellularity evolved multiple times independently in the Rickettsiales.</title>
        <authorList>
            <person name="Castelli M."/>
            <person name="Nardi T."/>
            <person name="Gammuto L."/>
            <person name="Bellinzona G."/>
            <person name="Sabaneyeva E."/>
            <person name="Potekhin A."/>
            <person name="Serra V."/>
            <person name="Petroni G."/>
            <person name="Sassera D."/>
        </authorList>
    </citation>
    <scope>NUCLEOTIDE SEQUENCE [LARGE SCALE GENOMIC DNA]</scope>
    <source>
        <strain evidence="6 7">BOD18</strain>
    </source>
</reference>
<dbReference type="Pfam" id="PF02576">
    <property type="entry name" value="RimP_N"/>
    <property type="match status" value="1"/>
</dbReference>
<comment type="caution">
    <text evidence="6">The sequence shown here is derived from an EMBL/GenBank/DDBJ whole genome shotgun (WGS) entry which is preliminary data.</text>
</comment>
<dbReference type="SUPFAM" id="SSF75420">
    <property type="entry name" value="YhbC-like, N-terminal domain"/>
    <property type="match status" value="1"/>
</dbReference>
<evidence type="ECO:0000259" key="5">
    <source>
        <dbReference type="Pfam" id="PF17384"/>
    </source>
</evidence>
<comment type="similarity">
    <text evidence="3">Belongs to the RimP family.</text>
</comment>
<evidence type="ECO:0000256" key="3">
    <source>
        <dbReference type="HAMAP-Rule" id="MF_01077"/>
    </source>
</evidence>
<dbReference type="CDD" id="cd01734">
    <property type="entry name" value="YlxS_C"/>
    <property type="match status" value="1"/>
</dbReference>
<dbReference type="EMBL" id="JARGYT010000011">
    <property type="protein sequence ID" value="MDZ5761942.1"/>
    <property type="molecule type" value="Genomic_DNA"/>
</dbReference>
<evidence type="ECO:0000259" key="4">
    <source>
        <dbReference type="Pfam" id="PF02576"/>
    </source>
</evidence>
<evidence type="ECO:0000256" key="1">
    <source>
        <dbReference type="ARBA" id="ARBA00022490"/>
    </source>
</evidence>
<feature type="domain" description="Ribosome maturation factor RimP C-terminal" evidence="5">
    <location>
        <begin position="92"/>
        <end position="156"/>
    </location>
</feature>
<sequence>MFIYNSPLEKEAFLVLDKTLRSMGYEIIKIRCKSSGKMRNVQIMAELSSGNPITLDDCEAIHKLSRTILSVELFEKDNTFIEISSPGIDRPLTRLNDFLKFSGKQITLSLKLPVNGRRKFSGIFCFKDIECGAITLVENGDEYIIRLADIADASLVYISSSQK</sequence>